<evidence type="ECO:0000313" key="1">
    <source>
        <dbReference type="EMBL" id="GJT31328.1"/>
    </source>
</evidence>
<comment type="caution">
    <text evidence="1">The sequence shown here is derived from an EMBL/GenBank/DDBJ whole genome shotgun (WGS) entry which is preliminary data.</text>
</comment>
<name>A0ABQ5CX99_9ASTR</name>
<accession>A0ABQ5CX99</accession>
<evidence type="ECO:0000313" key="2">
    <source>
        <dbReference type="Proteomes" id="UP001151760"/>
    </source>
</evidence>
<dbReference type="EMBL" id="BQNB010014696">
    <property type="protein sequence ID" value="GJT31328.1"/>
    <property type="molecule type" value="Genomic_DNA"/>
</dbReference>
<organism evidence="1 2">
    <name type="scientific">Tanacetum coccineum</name>
    <dbReference type="NCBI Taxonomy" id="301880"/>
    <lineage>
        <taxon>Eukaryota</taxon>
        <taxon>Viridiplantae</taxon>
        <taxon>Streptophyta</taxon>
        <taxon>Embryophyta</taxon>
        <taxon>Tracheophyta</taxon>
        <taxon>Spermatophyta</taxon>
        <taxon>Magnoliopsida</taxon>
        <taxon>eudicotyledons</taxon>
        <taxon>Gunneridae</taxon>
        <taxon>Pentapetalae</taxon>
        <taxon>asterids</taxon>
        <taxon>campanulids</taxon>
        <taxon>Asterales</taxon>
        <taxon>Asteraceae</taxon>
        <taxon>Asteroideae</taxon>
        <taxon>Anthemideae</taxon>
        <taxon>Anthemidinae</taxon>
        <taxon>Tanacetum</taxon>
    </lineage>
</organism>
<reference evidence="1" key="2">
    <citation type="submission" date="2022-01" db="EMBL/GenBank/DDBJ databases">
        <authorList>
            <person name="Yamashiro T."/>
            <person name="Shiraishi A."/>
            <person name="Satake H."/>
            <person name="Nakayama K."/>
        </authorList>
    </citation>
    <scope>NUCLEOTIDE SEQUENCE</scope>
</reference>
<gene>
    <name evidence="1" type="ORF">Tco_0911603</name>
</gene>
<proteinExistence type="predicted"/>
<dbReference type="Proteomes" id="UP001151760">
    <property type="component" value="Unassembled WGS sequence"/>
</dbReference>
<protein>
    <submittedName>
        <fullName evidence="1">Uncharacterized protein</fullName>
    </submittedName>
</protein>
<keyword evidence="2" id="KW-1185">Reference proteome</keyword>
<reference evidence="1" key="1">
    <citation type="journal article" date="2022" name="Int. J. Mol. Sci.">
        <title>Draft Genome of Tanacetum Coccineum: Genomic Comparison of Closely Related Tanacetum-Family Plants.</title>
        <authorList>
            <person name="Yamashiro T."/>
            <person name="Shiraishi A."/>
            <person name="Nakayama K."/>
            <person name="Satake H."/>
        </authorList>
    </citation>
    <scope>NUCLEOTIDE SEQUENCE</scope>
</reference>
<sequence>MGGDGSGGGEGVLKAKSSGVIGESNGNELRLEAIEEEEDVPLADGVLNGALGAFGDMGLCFSDGVLASSWNMPWKCLRLKMNEKDDDLKNEETECYFEKYLPLVSLHHHQLVENYGRFGQKISKDKDLEDLLKKIKITEDIS</sequence>